<gene>
    <name evidence="2" type="ORF">MUN80_14335</name>
</gene>
<feature type="chain" id="PRO_5046564701" evidence="1">
    <location>
        <begin position="20"/>
        <end position="166"/>
    </location>
</feature>
<reference evidence="2 3" key="1">
    <citation type="submission" date="2022-04" db="EMBL/GenBank/DDBJ databases">
        <title>Hymenobacter sp. isolated from the air.</title>
        <authorList>
            <person name="Won M."/>
            <person name="Lee C.-M."/>
            <person name="Woen H.-Y."/>
            <person name="Kwon S.-W."/>
        </authorList>
    </citation>
    <scope>NUCLEOTIDE SEQUENCE [LARGE SCALE GENOMIC DNA]</scope>
    <source>
        <strain evidence="3">5116 S-27</strain>
    </source>
</reference>
<accession>A0ABY4F8Y8</accession>
<keyword evidence="3" id="KW-1185">Reference proteome</keyword>
<name>A0ABY4F8Y8_9BACT</name>
<evidence type="ECO:0000313" key="2">
    <source>
        <dbReference type="EMBL" id="UOQ50936.1"/>
    </source>
</evidence>
<keyword evidence="1" id="KW-0732">Signal</keyword>
<sequence length="166" mass="18496">MKTTLYPLLMGLLLLGATACEEESATPETQPEFFVKAQKAGQAWTVPGSGVYVRTTKKFHVYGNQNQANMPEAYLRLDFEAPTQGTTVAAQAEWLELVGGDVIVDNYSTTGVAEPSSVEVTRLDTVQRVLEGRFQTTLRRDQRWSTRGELLPFSNGSFRIRYTVVQ</sequence>
<dbReference type="PROSITE" id="PS51257">
    <property type="entry name" value="PROKAR_LIPOPROTEIN"/>
    <property type="match status" value="1"/>
</dbReference>
<dbReference type="Proteomes" id="UP000831785">
    <property type="component" value="Chromosome"/>
</dbReference>
<dbReference type="RefSeq" id="WP_244714013.1">
    <property type="nucleotide sequence ID" value="NZ_CP095049.1"/>
</dbReference>
<feature type="signal peptide" evidence="1">
    <location>
        <begin position="1"/>
        <end position="19"/>
    </location>
</feature>
<evidence type="ECO:0000313" key="3">
    <source>
        <dbReference type="Proteomes" id="UP000831785"/>
    </source>
</evidence>
<evidence type="ECO:0000256" key="1">
    <source>
        <dbReference type="SAM" id="SignalP"/>
    </source>
</evidence>
<proteinExistence type="predicted"/>
<protein>
    <submittedName>
        <fullName evidence="2">Uncharacterized protein</fullName>
    </submittedName>
</protein>
<dbReference type="EMBL" id="CP095049">
    <property type="protein sequence ID" value="UOQ50936.1"/>
    <property type="molecule type" value="Genomic_DNA"/>
</dbReference>
<organism evidence="2 3">
    <name type="scientific">Hymenobacter cellulosivorans</name>
    <dbReference type="NCBI Taxonomy" id="2932249"/>
    <lineage>
        <taxon>Bacteria</taxon>
        <taxon>Pseudomonadati</taxon>
        <taxon>Bacteroidota</taxon>
        <taxon>Cytophagia</taxon>
        <taxon>Cytophagales</taxon>
        <taxon>Hymenobacteraceae</taxon>
        <taxon>Hymenobacter</taxon>
    </lineage>
</organism>